<dbReference type="PANTHER" id="PTHR43648">
    <property type="entry name" value="ELECTRON TRANSFER FLAVOPROTEIN BETA SUBUNIT LYSINE METHYLTRANSFERASE"/>
    <property type="match status" value="1"/>
</dbReference>
<dbReference type="NCBIfam" id="TIGR00406">
    <property type="entry name" value="prmA"/>
    <property type="match status" value="1"/>
</dbReference>
<dbReference type="CDD" id="cd02440">
    <property type="entry name" value="AdoMet_MTases"/>
    <property type="match status" value="1"/>
</dbReference>
<dbReference type="Pfam" id="PF06325">
    <property type="entry name" value="PrmA"/>
    <property type="match status" value="1"/>
</dbReference>
<dbReference type="PANTHER" id="PTHR43648:SF1">
    <property type="entry name" value="ELECTRON TRANSFER FLAVOPROTEIN BETA SUBUNIT LYSINE METHYLTRANSFERASE"/>
    <property type="match status" value="1"/>
</dbReference>
<dbReference type="SUPFAM" id="SSF53335">
    <property type="entry name" value="S-adenosyl-L-methionine-dependent methyltransferases"/>
    <property type="match status" value="1"/>
</dbReference>
<feature type="binding site" evidence="6">
    <location>
        <position position="144"/>
    </location>
    <ligand>
        <name>S-adenosyl-L-methionine</name>
        <dbReference type="ChEBI" id="CHEBI:59789"/>
    </ligand>
</feature>
<comment type="caution">
    <text evidence="7">The sequence shown here is derived from an EMBL/GenBank/DDBJ whole genome shotgun (WGS) entry which is preliminary data.</text>
</comment>
<keyword evidence="7" id="KW-0689">Ribosomal protein</keyword>
<dbReference type="EC" id="2.1.1.-" evidence="6"/>
<evidence type="ECO:0000256" key="3">
    <source>
        <dbReference type="ARBA" id="ARBA00022603"/>
    </source>
</evidence>
<keyword evidence="8" id="KW-1185">Reference proteome</keyword>
<dbReference type="GO" id="GO:0032259">
    <property type="term" value="P:methylation"/>
    <property type="evidence" value="ECO:0007669"/>
    <property type="project" value="UniProtKB-KW"/>
</dbReference>
<organism evidence="7 8">
    <name type="scientific">Microbulbifer okhotskensis</name>
    <dbReference type="NCBI Taxonomy" id="2926617"/>
    <lineage>
        <taxon>Bacteria</taxon>
        <taxon>Pseudomonadati</taxon>
        <taxon>Pseudomonadota</taxon>
        <taxon>Gammaproteobacteria</taxon>
        <taxon>Cellvibrionales</taxon>
        <taxon>Microbulbiferaceae</taxon>
        <taxon>Microbulbifer</taxon>
    </lineage>
</organism>
<protein>
    <recommendedName>
        <fullName evidence="6">Ribosomal protein L11 methyltransferase</fullName>
        <shortName evidence="6">L11 Mtase</shortName>
        <ecNumber evidence="6">2.1.1.-</ecNumber>
    </recommendedName>
</protein>
<evidence type="ECO:0000256" key="6">
    <source>
        <dbReference type="HAMAP-Rule" id="MF_00735"/>
    </source>
</evidence>
<sequence length="293" mass="32056">MPWLQLRVDTHSEHAEKTENALLFAGAASVTLQDNANQPILEPGLGETPLWDQTRITGLFDAEIDTSVTEAKAASFLCELLPNAHWEQLEDKDWEREWMAHYKPIQCGHNLWICPSWCEPPAPDAVNLLLDPGLAFGTGTHPTTFLCLQWLAAQPLKDKSTIDFGCGSGILGVGALLLGADRAQGIDIDPQALIASRENAQRNGIAPERFPVSLPDQLPSEPVEIMLANILAGPLIKLASQLVQLTQVGGKICLSGILSSQAEQVKNAYRAWIEFDTDGEHEGWIRLSGTRVR</sequence>
<dbReference type="GO" id="GO:0016279">
    <property type="term" value="F:protein-lysine N-methyltransferase activity"/>
    <property type="evidence" value="ECO:0007669"/>
    <property type="project" value="TreeGrafter"/>
</dbReference>
<dbReference type="GO" id="GO:0005829">
    <property type="term" value="C:cytosol"/>
    <property type="evidence" value="ECO:0007669"/>
    <property type="project" value="TreeGrafter"/>
</dbReference>
<evidence type="ECO:0000256" key="1">
    <source>
        <dbReference type="ARBA" id="ARBA00009741"/>
    </source>
</evidence>
<evidence type="ECO:0000256" key="2">
    <source>
        <dbReference type="ARBA" id="ARBA00022490"/>
    </source>
</evidence>
<keyword evidence="3 6" id="KW-0489">Methyltransferase</keyword>
<evidence type="ECO:0000313" key="7">
    <source>
        <dbReference type="EMBL" id="MCO1333445.1"/>
    </source>
</evidence>
<dbReference type="Gene3D" id="3.40.50.150">
    <property type="entry name" value="Vaccinia Virus protein VP39"/>
    <property type="match status" value="1"/>
</dbReference>
<dbReference type="InterPro" id="IPR004498">
    <property type="entry name" value="Ribosomal_PrmA_MeTrfase"/>
</dbReference>
<feature type="binding site" evidence="6">
    <location>
        <position position="165"/>
    </location>
    <ligand>
        <name>S-adenosyl-L-methionine</name>
        <dbReference type="ChEBI" id="CHEBI:59789"/>
    </ligand>
</feature>
<keyword evidence="2 6" id="KW-0963">Cytoplasm</keyword>
<feature type="binding site" evidence="6">
    <location>
        <position position="187"/>
    </location>
    <ligand>
        <name>S-adenosyl-L-methionine</name>
        <dbReference type="ChEBI" id="CHEBI:59789"/>
    </ligand>
</feature>
<comment type="subcellular location">
    <subcellularLocation>
        <location evidence="6">Cytoplasm</location>
    </subcellularLocation>
</comment>
<name>A0A9X2EKW3_9GAMM</name>
<dbReference type="RefSeq" id="WP_252464739.1">
    <property type="nucleotide sequence ID" value="NZ_JALBWM010000009.1"/>
</dbReference>
<evidence type="ECO:0000313" key="8">
    <source>
        <dbReference type="Proteomes" id="UP001139028"/>
    </source>
</evidence>
<accession>A0A9X2EKW3</accession>
<keyword evidence="5 6" id="KW-0949">S-adenosyl-L-methionine</keyword>
<reference evidence="7" key="1">
    <citation type="journal article" date="2022" name="Arch. Microbiol.">
        <title>Microbulbifer okhotskensis sp. nov., isolated from a deep bottom sediment of the Okhotsk Sea.</title>
        <authorList>
            <person name="Romanenko L."/>
            <person name="Kurilenko V."/>
            <person name="Otstavnykh N."/>
            <person name="Velansky P."/>
            <person name="Isaeva M."/>
            <person name="Mikhailov V."/>
        </authorList>
    </citation>
    <scope>NUCLEOTIDE SEQUENCE</scope>
    <source>
        <strain evidence="7">OS29</strain>
    </source>
</reference>
<dbReference type="HAMAP" id="MF_00735">
    <property type="entry name" value="Methyltr_PrmA"/>
    <property type="match status" value="1"/>
</dbReference>
<dbReference type="InterPro" id="IPR050078">
    <property type="entry name" value="Ribosomal_L11_MeTrfase_PrmA"/>
</dbReference>
<dbReference type="EMBL" id="JALBWM010000009">
    <property type="protein sequence ID" value="MCO1333445.1"/>
    <property type="molecule type" value="Genomic_DNA"/>
</dbReference>
<dbReference type="Proteomes" id="UP001139028">
    <property type="component" value="Unassembled WGS sequence"/>
</dbReference>
<keyword evidence="4 6" id="KW-0808">Transferase</keyword>
<comment type="catalytic activity">
    <reaction evidence="6">
        <text>L-lysyl-[protein] + 3 S-adenosyl-L-methionine = N(6),N(6),N(6)-trimethyl-L-lysyl-[protein] + 3 S-adenosyl-L-homocysteine + 3 H(+)</text>
        <dbReference type="Rhea" id="RHEA:54192"/>
        <dbReference type="Rhea" id="RHEA-COMP:9752"/>
        <dbReference type="Rhea" id="RHEA-COMP:13826"/>
        <dbReference type="ChEBI" id="CHEBI:15378"/>
        <dbReference type="ChEBI" id="CHEBI:29969"/>
        <dbReference type="ChEBI" id="CHEBI:57856"/>
        <dbReference type="ChEBI" id="CHEBI:59789"/>
        <dbReference type="ChEBI" id="CHEBI:61961"/>
    </reaction>
</comment>
<proteinExistence type="inferred from homology"/>
<gene>
    <name evidence="6 7" type="primary">prmA</name>
    <name evidence="7" type="ORF">MO867_03735</name>
</gene>
<dbReference type="InterPro" id="IPR029063">
    <property type="entry name" value="SAM-dependent_MTases_sf"/>
</dbReference>
<feature type="binding site" evidence="6">
    <location>
        <position position="229"/>
    </location>
    <ligand>
        <name>S-adenosyl-L-methionine</name>
        <dbReference type="ChEBI" id="CHEBI:59789"/>
    </ligand>
</feature>
<dbReference type="PIRSF" id="PIRSF000401">
    <property type="entry name" value="RPL11_MTase"/>
    <property type="match status" value="1"/>
</dbReference>
<comment type="similarity">
    <text evidence="1 6">Belongs to the methyltransferase superfamily. PrmA family.</text>
</comment>
<evidence type="ECO:0000256" key="4">
    <source>
        <dbReference type="ARBA" id="ARBA00022679"/>
    </source>
</evidence>
<dbReference type="AlphaFoldDB" id="A0A9X2EKW3"/>
<keyword evidence="7" id="KW-0687">Ribonucleoprotein</keyword>
<comment type="function">
    <text evidence="6">Methylates ribosomal protein L11.</text>
</comment>
<evidence type="ECO:0000256" key="5">
    <source>
        <dbReference type="ARBA" id="ARBA00022691"/>
    </source>
</evidence>
<dbReference type="GO" id="GO:0005840">
    <property type="term" value="C:ribosome"/>
    <property type="evidence" value="ECO:0007669"/>
    <property type="project" value="UniProtKB-KW"/>
</dbReference>